<evidence type="ECO:0000313" key="2">
    <source>
        <dbReference type="Proteomes" id="UP000030355"/>
    </source>
</evidence>
<protein>
    <submittedName>
        <fullName evidence="1">PKD domain containing protein</fullName>
    </submittedName>
</protein>
<gene>
    <name evidence="1" type="ORF">EU95_0370</name>
</gene>
<dbReference type="Pfam" id="PF14312">
    <property type="entry name" value="FG-GAP_2"/>
    <property type="match status" value="3"/>
</dbReference>
<dbReference type="eggNOG" id="COG5563">
    <property type="taxonomic scope" value="Bacteria"/>
</dbReference>
<dbReference type="InterPro" id="IPR037293">
    <property type="entry name" value="Gal_Oxidase_central_sf"/>
</dbReference>
<dbReference type="PANTHER" id="PTHR36220:SF1">
    <property type="entry name" value="GAMMA TUBULIN COMPLEX COMPONENT C-TERMINAL DOMAIN-CONTAINING PROTEIN"/>
    <property type="match status" value="1"/>
</dbReference>
<dbReference type="EMBL" id="JNAL01000007">
    <property type="protein sequence ID" value="KGF96485.1"/>
    <property type="molecule type" value="Genomic_DNA"/>
</dbReference>
<dbReference type="InterPro" id="IPR011043">
    <property type="entry name" value="Gal_Oxase/kelch_b-propeller"/>
</dbReference>
<dbReference type="eggNOG" id="COG2366">
    <property type="taxonomic scope" value="Bacteria"/>
</dbReference>
<dbReference type="Gene3D" id="2.130.10.80">
    <property type="entry name" value="Galactose oxidase/kelch, beta-propeller"/>
    <property type="match status" value="1"/>
</dbReference>
<dbReference type="PANTHER" id="PTHR36220">
    <property type="entry name" value="UNNAMED PRODUCT"/>
    <property type="match status" value="1"/>
</dbReference>
<dbReference type="SUPFAM" id="SSF50965">
    <property type="entry name" value="Galactose oxidase, central domain"/>
    <property type="match status" value="1"/>
</dbReference>
<dbReference type="Proteomes" id="UP000030355">
    <property type="component" value="Unassembled WGS sequence"/>
</dbReference>
<proteinExistence type="predicted"/>
<comment type="caution">
    <text evidence="1">The sequence shown here is derived from an EMBL/GenBank/DDBJ whole genome shotgun (WGS) entry which is preliminary data.</text>
</comment>
<dbReference type="STRING" id="93057.EU95_0370"/>
<dbReference type="AlphaFoldDB" id="A0A0A2A4I0"/>
<evidence type="ECO:0000313" key="1">
    <source>
        <dbReference type="EMBL" id="KGF96485.1"/>
    </source>
</evidence>
<dbReference type="InterPro" id="IPR013517">
    <property type="entry name" value="FG-GAP"/>
</dbReference>
<sequence length="463" mass="49775">MRIYENNNGTWTKIGGDIDGEASNDFSGFSVSLSSDGSIVAIGAAYNDDNGSNSGHVRIYKNENGTWTKVGDDIEGEASGDQSGISVSLSADGSTVAIGASQNDENGNASGHVRVFHNVSGSWTQIASDINGEAAGDQSGISVSLSADGSTVAVGAHLNDGTGTSAGHVRVYESTGTTGLSFTTLVDGIVEGVEYTSSSGITGLTTKEGYFNYLFGDEVSFSIGNVSLGSVSSEDLASGNIFLQDIADVERTNLNDEYVENMAVFLQSLDENHDASDGITITEETRDLLSNVDLDLRTATEEDVKDVIREVGGTYINESQAMMHVQDMLIKYTDLTDDDFEIHQPDNDFLTEELNTNLSDYDPITGLYDSEDILQESNPEDSIISEEVDIITNYSPELQIEDDGIQGDQITRKIFEKTQDLEISLKRDIDEFDLMNGQNNSAIDPLNEELVILSESEADPINL</sequence>
<accession>A0A0A2A4I0</accession>
<name>A0A0A2A4I0_PROMR</name>
<organism evidence="1 2">
    <name type="scientific">Prochlorococcus marinus str. MIT 9201</name>
    <dbReference type="NCBI Taxonomy" id="93057"/>
    <lineage>
        <taxon>Bacteria</taxon>
        <taxon>Bacillati</taxon>
        <taxon>Cyanobacteriota</taxon>
        <taxon>Cyanophyceae</taxon>
        <taxon>Synechococcales</taxon>
        <taxon>Prochlorococcaceae</taxon>
        <taxon>Prochlorococcus</taxon>
    </lineage>
</organism>
<reference evidence="2" key="1">
    <citation type="journal article" date="2014" name="Sci. Data">
        <title>Genomes of diverse isolates of the marine cyanobacterium Prochlorococcus.</title>
        <authorList>
            <person name="Biller S."/>
            <person name="Berube P."/>
            <person name="Thompson J."/>
            <person name="Kelly L."/>
            <person name="Roggensack S."/>
            <person name="Awad L."/>
            <person name="Roache-Johnson K."/>
            <person name="Ding H."/>
            <person name="Giovannoni S.J."/>
            <person name="Moore L.R."/>
            <person name="Chisholm S.W."/>
        </authorList>
    </citation>
    <scope>NUCLEOTIDE SEQUENCE [LARGE SCALE GENOMIC DNA]</scope>
    <source>
        <strain evidence="2">MIT 9201</strain>
    </source>
</reference>